<dbReference type="SMART" id="SM00912">
    <property type="entry name" value="Haemagg_act"/>
    <property type="match status" value="1"/>
</dbReference>
<gene>
    <name evidence="3" type="ORF">DNJ96_12725</name>
</gene>
<keyword evidence="4" id="KW-1185">Reference proteome</keyword>
<dbReference type="Gene3D" id="2.160.20.10">
    <property type="entry name" value="Single-stranded right-handed beta-helix, Pectin lyase-like"/>
    <property type="match status" value="1"/>
</dbReference>
<dbReference type="Pfam" id="PF13018">
    <property type="entry name" value="ESPR"/>
    <property type="match status" value="1"/>
</dbReference>
<accession>A0A4Q9R4F7</accession>
<dbReference type="Pfam" id="PF05860">
    <property type="entry name" value="TPS"/>
    <property type="match status" value="1"/>
</dbReference>
<comment type="caution">
    <text evidence="3">The sequence shown here is derived from an EMBL/GenBank/DDBJ whole genome shotgun (WGS) entry which is preliminary data.</text>
</comment>
<feature type="region of interest" description="Disordered" evidence="1">
    <location>
        <begin position="1352"/>
        <end position="1403"/>
    </location>
</feature>
<dbReference type="InterPro" id="IPR008638">
    <property type="entry name" value="FhaB/CdiA-like_TPS"/>
</dbReference>
<evidence type="ECO:0000313" key="3">
    <source>
        <dbReference type="EMBL" id="TBU94812.1"/>
    </source>
</evidence>
<dbReference type="InterPro" id="IPR011050">
    <property type="entry name" value="Pectin_lyase_fold/virulence"/>
</dbReference>
<feature type="compositionally biased region" description="Low complexity" evidence="1">
    <location>
        <begin position="1390"/>
        <end position="1403"/>
    </location>
</feature>
<dbReference type="NCBIfam" id="TIGR01901">
    <property type="entry name" value="adhes_NPXG"/>
    <property type="match status" value="1"/>
</dbReference>
<feature type="compositionally biased region" description="Low complexity" evidence="1">
    <location>
        <begin position="1604"/>
        <end position="1619"/>
    </location>
</feature>
<evidence type="ECO:0000259" key="2">
    <source>
        <dbReference type="SMART" id="SM00912"/>
    </source>
</evidence>
<feature type="compositionally biased region" description="Polar residues" evidence="1">
    <location>
        <begin position="1748"/>
        <end position="1757"/>
    </location>
</feature>
<feature type="compositionally biased region" description="Polar residues" evidence="1">
    <location>
        <begin position="1996"/>
        <end position="2008"/>
    </location>
</feature>
<feature type="compositionally biased region" description="Polar residues" evidence="1">
    <location>
        <begin position="1620"/>
        <end position="1649"/>
    </location>
</feature>
<dbReference type="GO" id="GO:0003824">
    <property type="term" value="F:catalytic activity"/>
    <property type="evidence" value="ECO:0007669"/>
    <property type="project" value="UniProtKB-ARBA"/>
</dbReference>
<name>A0A4Q9R4F7_9GAMM</name>
<dbReference type="InterPro" id="IPR010069">
    <property type="entry name" value="CdiA_FHA1_rpt"/>
</dbReference>
<dbReference type="EMBL" id="QJUP01000017">
    <property type="protein sequence ID" value="TBU94812.1"/>
    <property type="molecule type" value="Genomic_DNA"/>
</dbReference>
<feature type="region of interest" description="Disordered" evidence="1">
    <location>
        <begin position="1813"/>
        <end position="2016"/>
    </location>
</feature>
<feature type="compositionally biased region" description="Polar residues" evidence="1">
    <location>
        <begin position="1212"/>
        <end position="1225"/>
    </location>
</feature>
<feature type="domain" description="Filamentous haemagglutinin FhaB/tRNA nuclease CdiA-like TPS" evidence="2">
    <location>
        <begin position="76"/>
        <end position="200"/>
    </location>
</feature>
<feature type="compositionally biased region" description="Polar residues" evidence="1">
    <location>
        <begin position="1177"/>
        <end position="1205"/>
    </location>
</feature>
<evidence type="ECO:0000313" key="4">
    <source>
        <dbReference type="Proteomes" id="UP000292639"/>
    </source>
</evidence>
<dbReference type="Proteomes" id="UP000292639">
    <property type="component" value="Unassembled WGS sequence"/>
</dbReference>
<feature type="region of interest" description="Disordered" evidence="1">
    <location>
        <begin position="1778"/>
        <end position="1799"/>
    </location>
</feature>
<feature type="compositionally biased region" description="Low complexity" evidence="1">
    <location>
        <begin position="1731"/>
        <end position="1742"/>
    </location>
</feature>
<feature type="compositionally biased region" description="Low complexity" evidence="1">
    <location>
        <begin position="1959"/>
        <end position="1974"/>
    </location>
</feature>
<dbReference type="InterPro" id="IPR012334">
    <property type="entry name" value="Pectin_lyas_fold"/>
</dbReference>
<dbReference type="SUPFAM" id="SSF51126">
    <property type="entry name" value="Pectin lyase-like"/>
    <property type="match status" value="1"/>
</dbReference>
<dbReference type="InterPro" id="IPR024973">
    <property type="entry name" value="ESPR"/>
</dbReference>
<organism evidence="3 4">
    <name type="scientific">Stutzerimonas kirkiae</name>
    <dbReference type="NCBI Taxonomy" id="2211392"/>
    <lineage>
        <taxon>Bacteria</taxon>
        <taxon>Pseudomonadati</taxon>
        <taxon>Pseudomonadota</taxon>
        <taxon>Gammaproteobacteria</taxon>
        <taxon>Pseudomonadales</taxon>
        <taxon>Pseudomonadaceae</taxon>
        <taxon>Stutzerimonas</taxon>
    </lineage>
</organism>
<feature type="compositionally biased region" description="Low complexity" evidence="1">
    <location>
        <begin position="1582"/>
        <end position="1597"/>
    </location>
</feature>
<feature type="compositionally biased region" description="Low complexity" evidence="1">
    <location>
        <begin position="1352"/>
        <end position="1383"/>
    </location>
</feature>
<feature type="compositionally biased region" description="Polar residues" evidence="1">
    <location>
        <begin position="1910"/>
        <end position="1921"/>
    </location>
</feature>
<dbReference type="NCBIfam" id="TIGR01731">
    <property type="entry name" value="fil_hemag_20aa"/>
    <property type="match status" value="5"/>
</dbReference>
<dbReference type="InterPro" id="IPR025157">
    <property type="entry name" value="Hemagglutinin_rpt"/>
</dbReference>
<feature type="region of interest" description="Disordered" evidence="1">
    <location>
        <begin position="1177"/>
        <end position="1228"/>
    </location>
</feature>
<proteinExistence type="predicted"/>
<feature type="region of interest" description="Disordered" evidence="1">
    <location>
        <begin position="1582"/>
        <end position="1757"/>
    </location>
</feature>
<feature type="compositionally biased region" description="Polar residues" evidence="1">
    <location>
        <begin position="1657"/>
        <end position="1672"/>
    </location>
</feature>
<protein>
    <recommendedName>
        <fullName evidence="2">Filamentous haemagglutinin FhaB/tRNA nuclease CdiA-like TPS domain-containing protein</fullName>
    </recommendedName>
</protein>
<evidence type="ECO:0000256" key="1">
    <source>
        <dbReference type="SAM" id="MobiDB-lite"/>
    </source>
</evidence>
<dbReference type="Pfam" id="PF13332">
    <property type="entry name" value="Fil_haemagg_2"/>
    <property type="match status" value="6"/>
</dbReference>
<reference evidence="3 4" key="1">
    <citation type="submission" date="2018-06" db="EMBL/GenBank/DDBJ databases">
        <title>Three novel Pseudomonas species isolated from symptomatic oak.</title>
        <authorList>
            <person name="Bueno-Gonzalez V."/>
            <person name="Brady C."/>
        </authorList>
    </citation>
    <scope>NUCLEOTIDE SEQUENCE [LARGE SCALE GENOMIC DNA]</scope>
    <source>
        <strain evidence="3 4">P17C</strain>
    </source>
</reference>
<sequence>MNHIFRIIWSRVRHAFVVVSENTRQSGPASSRGRGRASASPGVFVLGALSAALFIDSAMAAGVEVASGNTQVFNAPNGVQVIDIATANAAGLSHNRYIHYNVDASGQVLNNNSVLSQAGALQSQLAGQLVPNVNLTNEARVILNEVVAPNRSSLGGYTEVVGGKADVIVANPYGITCSGCGFINTDRATLTTGTPVIGGNGALAGFQVRQGDILVEGNGLDGRNQQVLDLLARQVKIDGQINGNDLQVVAGSNDYDYAERSASAQETTDDAPLYAIDSSALGGMYAQRIRLIATEGGVGVRMRGEAAASADDFVLDAAGRIEINTSLSAAGDLALSSAAAGQAIRVEGAASQLTAGRDLALSATEGTLSLDDATLTAARDVLLTADSLDDGGDGQRYAGRDARIETGAASRISGSTWGAGDDLSIRASSLALDDAARLYSGADEQADGKSLTLTSTHGALQLNQASVQSSGALALDAAQSISTGGATELKSAGDFSVRAVGDIEHAGRLLGGGAGEIQAGGNLDNDNLIHAAAALQVKAASISNSNTAGISSREELSLEASVAIDNAGALYAGEHLSLKAGDKVHNQSSGTVDSNGGITSESTHFVNNGAIVGVGDIHLEVSQSFVNETLWSGGSLSKRDGSPTYNGEISNDQIANEGGISQENGMNAWLIDEAYSYDEQLVGLTLDQLRALQKAQIIANGAGSKLTIEYGSSGLNKVGVLSAPNLEISGSGIFRNEELALYRYEKVLRWIRIEDESSGNDDFIAWARTDPDVFCYVGAPAGCSGRDDDLPNSPDDDYYHWDNWSPGPGWTSTRHIETGSWPSALTDEARALAVQGGKLSGATVIGRSGAGIYASTFTFSGGTLENVGSPWADDPDLVSQAGLQSGSINTPNASAQISLPSNPNGNFITSKDPAAKYLVESNPLYAVGSDFVGSNYLAERYGFNPDTVQQRLGDANYEAYLIRQQLIEQTGNNVIAGYDNEADQMQRLMDQAYNQGQALGLVFGQTPSAEQLAALSEDIVWMEEVEVNGQKVLAPRVYLAASTVAALDAGAVIAAGSVDISGDGLSNTGGTISGSDSLTVNTTGDIRNTSGTLKGGDVSLTSSEGSIRNETLAIGQGDDTTYTTAIGKTAAIQSTGNLSLDAARNVEVIGASVSAEGSASLAAGGDIIVDTIVDKNTSTRSSKSGDAFEGSSSRISVSRETNIGSQLDIEGNLSTRSGGDTTIAGSQVDVGGDLDADAGGSFNVIARQDKLTVETQESVSGAGVGGGLYGTQTTTTSDFTGTNVGSTLNVGGNAKVAAGEQIVLQGSDVNIDGDASLEGKEGISILDGLDEQRTSTLVETTTFMKLERETETGAGAAASAEADGSELEASASAEAEAGASASTNLKLMETSRSTTNSGSNTSVASNLNIGGTLGMKSDGTVTVQGSNVAAGGDLDIEARDLQVLTGRNESWSESETTTTSVGIYVDSEAKASAKAEAEASGKGSASASAEANASAESTATAGLRYEREQESSYDLVNSASTLGSGGNMRLKVQDNATFQGAEVSSGGDMEIDAGNIRNLAAQDISTSSKSSETHTIGVYAGASAEAKASAEAEVDASGLGQPQAGVSAEASASAEVSAGLRQNSEMESSSSTDITQVTNTFTSGGNFSRTAKDTIVDQGTQVEAGGNISQSARVIRDEAVSDQSYSSESSHSHDVRVGAYAGAEAEASLDGTEASAGYGAKASAEIERSSESSQSSTAVTSAFKAGGSISSQSTEKTTLVGAQFEAGEDIDIQAGSLDVQAARDTSSSSSSEWGAEAEVKAGVGSVEGSVAFDGATEEEASSTARAASINAGGKLNIRTTGDARFEGSELSSGGDTQIDAGGDVEFAAARDTQSRSANSLSLELGASGDDEGGSSKSASAGVGLERENSDQAQVGSITSGGSIKVRSGGDTTLEGTQVEADGDVGLSAGGKVQLKEAESTSSSLSLELGASAESETADGATESGSGAEFSLDASREQSGTAATIQSTGKIRIEQGR</sequence>
<dbReference type="RefSeq" id="WP_131184775.1">
    <property type="nucleotide sequence ID" value="NZ_QJUO01000017.1"/>
</dbReference>